<dbReference type="RefSeq" id="XP_016758632.1">
    <property type="nucleotide sequence ID" value="XM_016900807.1"/>
</dbReference>
<keyword evidence="3" id="KW-1185">Reference proteome</keyword>
<dbReference type="Proteomes" id="UP000016931">
    <property type="component" value="Unassembled WGS sequence"/>
</dbReference>
<feature type="region of interest" description="Disordered" evidence="1">
    <location>
        <begin position="268"/>
        <end position="303"/>
    </location>
</feature>
<organism evidence="2 3">
    <name type="scientific">Sphaerulina musiva (strain SO2202)</name>
    <name type="common">Poplar stem canker fungus</name>
    <name type="synonym">Septoria musiva</name>
    <dbReference type="NCBI Taxonomy" id="692275"/>
    <lineage>
        <taxon>Eukaryota</taxon>
        <taxon>Fungi</taxon>
        <taxon>Dikarya</taxon>
        <taxon>Ascomycota</taxon>
        <taxon>Pezizomycotina</taxon>
        <taxon>Dothideomycetes</taxon>
        <taxon>Dothideomycetidae</taxon>
        <taxon>Mycosphaerellales</taxon>
        <taxon>Mycosphaerellaceae</taxon>
        <taxon>Sphaerulina</taxon>
    </lineage>
</organism>
<evidence type="ECO:0000313" key="2">
    <source>
        <dbReference type="EMBL" id="EMF10511.1"/>
    </source>
</evidence>
<sequence>MSPALGIGTTDIITFVLAVYSGGWEFRAMLDTRFTGGWCRAHRDHLSTDQFCRERASRPSECASERQRHCPARLETGTFLQPLRTEAHHPKGVVLVHLPHREDVRRKRSIHVMRQRVQLGSNGWSTMALRRSGSLQTPFLTSAVPDRPTSPLDFAFEEWATKSCRQIFGVREHVTSAYGSPQHAPARVREEMHQHNKYIKMDALIECGLESLRYMTPGSIYPPDSSGKSSDSTHPPASIACSSSVVPRLPRCAAVHGIQLQAERTRNPFTPHDSIRKPSTILCGQWPGRTTRNRAGDRSSVTPPARVIGTCAPA</sequence>
<reference evidence="2 3" key="1">
    <citation type="journal article" date="2012" name="PLoS Pathog.">
        <title>Diverse lifestyles and strategies of plant pathogenesis encoded in the genomes of eighteen Dothideomycetes fungi.</title>
        <authorList>
            <person name="Ohm R.A."/>
            <person name="Feau N."/>
            <person name="Henrissat B."/>
            <person name="Schoch C.L."/>
            <person name="Horwitz B.A."/>
            <person name="Barry K.W."/>
            <person name="Condon B.J."/>
            <person name="Copeland A.C."/>
            <person name="Dhillon B."/>
            <person name="Glaser F."/>
            <person name="Hesse C.N."/>
            <person name="Kosti I."/>
            <person name="LaButti K."/>
            <person name="Lindquist E.A."/>
            <person name="Lucas S."/>
            <person name="Salamov A.A."/>
            <person name="Bradshaw R.E."/>
            <person name="Ciuffetti L."/>
            <person name="Hamelin R.C."/>
            <person name="Kema G.H.J."/>
            <person name="Lawrence C."/>
            <person name="Scott J.A."/>
            <person name="Spatafora J.W."/>
            <person name="Turgeon B.G."/>
            <person name="de Wit P.J.G.M."/>
            <person name="Zhong S."/>
            <person name="Goodwin S.B."/>
            <person name="Grigoriev I.V."/>
        </authorList>
    </citation>
    <scope>NUCLEOTIDE SEQUENCE [LARGE SCALE GENOMIC DNA]</scope>
    <source>
        <strain evidence="2 3">SO2202</strain>
    </source>
</reference>
<name>N1QE11_SPHMS</name>
<gene>
    <name evidence="2" type="ORF">SEPMUDRAFT_109812</name>
</gene>
<dbReference type="GeneID" id="27897944"/>
<evidence type="ECO:0000313" key="3">
    <source>
        <dbReference type="Proteomes" id="UP000016931"/>
    </source>
</evidence>
<dbReference type="HOGENOM" id="CLU_886144_0_0_1"/>
<feature type="compositionally biased region" description="Polar residues" evidence="1">
    <location>
        <begin position="226"/>
        <end position="239"/>
    </location>
</feature>
<feature type="region of interest" description="Disordered" evidence="1">
    <location>
        <begin position="220"/>
        <end position="239"/>
    </location>
</feature>
<dbReference type="AlphaFoldDB" id="N1QE11"/>
<dbReference type="EMBL" id="KB456267">
    <property type="protein sequence ID" value="EMF10511.1"/>
    <property type="molecule type" value="Genomic_DNA"/>
</dbReference>
<proteinExistence type="predicted"/>
<protein>
    <submittedName>
        <fullName evidence="2">Uncharacterized protein</fullName>
    </submittedName>
</protein>
<evidence type="ECO:0000256" key="1">
    <source>
        <dbReference type="SAM" id="MobiDB-lite"/>
    </source>
</evidence>
<accession>N1QE11</accession>